<dbReference type="Gene3D" id="1.10.287.1060">
    <property type="entry name" value="ESAT-6-like"/>
    <property type="match status" value="1"/>
</dbReference>
<comment type="similarity">
    <text evidence="1">Belongs to the WXG100 family.</text>
</comment>
<dbReference type="Pfam" id="PF06013">
    <property type="entry name" value="WXG100"/>
    <property type="match status" value="1"/>
</dbReference>
<dbReference type="SUPFAM" id="SSF140453">
    <property type="entry name" value="EsxAB dimer-like"/>
    <property type="match status" value="1"/>
</dbReference>
<evidence type="ECO:0000313" key="2">
    <source>
        <dbReference type="EMBL" id="ROR91041.1"/>
    </source>
</evidence>
<proteinExistence type="inferred from homology"/>
<dbReference type="NCBIfam" id="TIGR03930">
    <property type="entry name" value="WXG100_ESAT6"/>
    <property type="match status" value="1"/>
</dbReference>
<evidence type="ECO:0000256" key="1">
    <source>
        <dbReference type="RuleBase" id="RU362001"/>
    </source>
</evidence>
<dbReference type="RefSeq" id="WP_170169758.1">
    <property type="nucleotide sequence ID" value="NZ_RKHO01000001.1"/>
</dbReference>
<evidence type="ECO:0000313" key="3">
    <source>
        <dbReference type="Proteomes" id="UP000281738"/>
    </source>
</evidence>
<dbReference type="InterPro" id="IPR036689">
    <property type="entry name" value="ESAT-6-like_sf"/>
</dbReference>
<accession>A0A3N2CU67</accession>
<name>A0A3N2CU67_9ACTN</name>
<dbReference type="Proteomes" id="UP000281738">
    <property type="component" value="Unassembled WGS sequence"/>
</dbReference>
<reference evidence="2 3" key="1">
    <citation type="submission" date="2018-11" db="EMBL/GenBank/DDBJ databases">
        <title>Sequencing the genomes of 1000 actinobacteria strains.</title>
        <authorList>
            <person name="Klenk H.-P."/>
        </authorList>
    </citation>
    <scope>NUCLEOTIDE SEQUENCE [LARGE SCALE GENOMIC DNA]</scope>
    <source>
        <strain evidence="2 3">DSM 12652</strain>
    </source>
</reference>
<keyword evidence="3" id="KW-1185">Reference proteome</keyword>
<dbReference type="EMBL" id="RKHO01000001">
    <property type="protein sequence ID" value="ROR91041.1"/>
    <property type="molecule type" value="Genomic_DNA"/>
</dbReference>
<comment type="caution">
    <text evidence="2">The sequence shown here is derived from an EMBL/GenBank/DDBJ whole genome shotgun (WGS) entry which is preliminary data.</text>
</comment>
<gene>
    <name evidence="2" type="ORF">EDD33_1901</name>
</gene>
<sequence length="107" mass="11644">MQQFNLTYAALDKAKADVDAAADRLQTDRTNIGRRVSGFLAGGWSGVAANAFVDGWDEWKNAAGEVLTGLRSMRELLEATQRDYVAADDSSQQHLNTVSAKLIDRLG</sequence>
<organism evidence="2 3">
    <name type="scientific">Nocardioides aurantiacus</name>
    <dbReference type="NCBI Taxonomy" id="86796"/>
    <lineage>
        <taxon>Bacteria</taxon>
        <taxon>Bacillati</taxon>
        <taxon>Actinomycetota</taxon>
        <taxon>Actinomycetes</taxon>
        <taxon>Propionibacteriales</taxon>
        <taxon>Nocardioidaceae</taxon>
        <taxon>Nocardioides</taxon>
    </lineage>
</organism>
<dbReference type="InterPro" id="IPR010310">
    <property type="entry name" value="T7SS_ESAT-6-like"/>
</dbReference>
<protein>
    <recommendedName>
        <fullName evidence="1">ESAT-6-like protein</fullName>
    </recommendedName>
</protein>
<dbReference type="AlphaFoldDB" id="A0A3N2CU67"/>